<organism evidence="6 7">
    <name type="scientific">Syphacia muris</name>
    <dbReference type="NCBI Taxonomy" id="451379"/>
    <lineage>
        <taxon>Eukaryota</taxon>
        <taxon>Metazoa</taxon>
        <taxon>Ecdysozoa</taxon>
        <taxon>Nematoda</taxon>
        <taxon>Chromadorea</taxon>
        <taxon>Rhabditida</taxon>
        <taxon>Spirurina</taxon>
        <taxon>Oxyuridomorpha</taxon>
        <taxon>Oxyuroidea</taxon>
        <taxon>Oxyuridae</taxon>
        <taxon>Syphacia</taxon>
    </lineage>
</organism>
<evidence type="ECO:0000256" key="1">
    <source>
        <dbReference type="ARBA" id="ARBA00022737"/>
    </source>
</evidence>
<evidence type="ECO:0000259" key="5">
    <source>
        <dbReference type="PROSITE" id="PS50853"/>
    </source>
</evidence>
<dbReference type="InterPro" id="IPR003961">
    <property type="entry name" value="FN3_dom"/>
</dbReference>
<dbReference type="SUPFAM" id="SSF48726">
    <property type="entry name" value="Immunoglobulin"/>
    <property type="match status" value="1"/>
</dbReference>
<dbReference type="PROSITE" id="PS50835">
    <property type="entry name" value="IG_LIKE"/>
    <property type="match status" value="1"/>
</dbReference>
<feature type="domain" description="Fibronectin type-III" evidence="5">
    <location>
        <begin position="244"/>
        <end position="342"/>
    </location>
</feature>
<dbReference type="SUPFAM" id="SSF49265">
    <property type="entry name" value="Fibronectin type III"/>
    <property type="match status" value="4"/>
</dbReference>
<dbReference type="InterPro" id="IPR036116">
    <property type="entry name" value="FN3_sf"/>
</dbReference>
<proteinExistence type="predicted"/>
<feature type="domain" description="Fibronectin type-III" evidence="5">
    <location>
        <begin position="558"/>
        <end position="648"/>
    </location>
</feature>
<dbReference type="InterPro" id="IPR013098">
    <property type="entry name" value="Ig_I-set"/>
</dbReference>
<protein>
    <submittedName>
        <fullName evidence="7">Down syndrome cell adhesion molecule a</fullName>
    </submittedName>
</protein>
<evidence type="ECO:0000256" key="3">
    <source>
        <dbReference type="SAM" id="Phobius"/>
    </source>
</evidence>
<dbReference type="PROSITE" id="PS50853">
    <property type="entry name" value="FN3"/>
    <property type="match status" value="6"/>
</dbReference>
<dbReference type="Pfam" id="PF00041">
    <property type="entry name" value="fn3"/>
    <property type="match status" value="5"/>
</dbReference>
<dbReference type="Gene3D" id="2.60.40.10">
    <property type="entry name" value="Immunoglobulins"/>
    <property type="match status" value="8"/>
</dbReference>
<keyword evidence="3" id="KW-1133">Transmembrane helix</keyword>
<dbReference type="SMART" id="SM00060">
    <property type="entry name" value="FN3"/>
    <property type="match status" value="6"/>
</dbReference>
<evidence type="ECO:0000259" key="4">
    <source>
        <dbReference type="PROSITE" id="PS50835"/>
    </source>
</evidence>
<feature type="region of interest" description="Disordered" evidence="2">
    <location>
        <begin position="854"/>
        <end position="873"/>
    </location>
</feature>
<dbReference type="InterPro" id="IPR036179">
    <property type="entry name" value="Ig-like_dom_sf"/>
</dbReference>
<feature type="domain" description="Fibronectin type-III" evidence="5">
    <location>
        <begin position="347"/>
        <end position="443"/>
    </location>
</feature>
<feature type="compositionally biased region" description="Polar residues" evidence="2">
    <location>
        <begin position="929"/>
        <end position="944"/>
    </location>
</feature>
<dbReference type="FunFam" id="2.60.40.10:FF:000028">
    <property type="entry name" value="Neuronal cell adhesion molecule"/>
    <property type="match status" value="1"/>
</dbReference>
<feature type="region of interest" description="Disordered" evidence="2">
    <location>
        <begin position="889"/>
        <end position="965"/>
    </location>
</feature>
<accession>A0A0N5API7</accession>
<dbReference type="CDD" id="cd00096">
    <property type="entry name" value="Ig"/>
    <property type="match status" value="1"/>
</dbReference>
<keyword evidence="6" id="KW-1185">Reference proteome</keyword>
<feature type="domain" description="Fibronectin type-III" evidence="5">
    <location>
        <begin position="150"/>
        <end position="241"/>
    </location>
</feature>
<keyword evidence="1" id="KW-0677">Repeat</keyword>
<dbReference type="STRING" id="451379.A0A0N5API7"/>
<keyword evidence="3" id="KW-0472">Membrane</keyword>
<dbReference type="Proteomes" id="UP000046393">
    <property type="component" value="Unplaced"/>
</dbReference>
<feature type="transmembrane region" description="Helical" evidence="3">
    <location>
        <begin position="774"/>
        <end position="797"/>
    </location>
</feature>
<dbReference type="PANTHER" id="PTHR13817:SF166">
    <property type="entry name" value="NEURONAL IGCAM-RELATED"/>
    <property type="match status" value="1"/>
</dbReference>
<name>A0A0N5API7_9BILA</name>
<evidence type="ECO:0000313" key="6">
    <source>
        <dbReference type="Proteomes" id="UP000046393"/>
    </source>
</evidence>
<feature type="domain" description="Fibronectin type-III" evidence="5">
    <location>
        <begin position="450"/>
        <end position="543"/>
    </location>
</feature>
<evidence type="ECO:0000313" key="7">
    <source>
        <dbReference type="WBParaSite" id="SMUV_0000656501-mRNA-1"/>
    </source>
</evidence>
<dbReference type="InterPro" id="IPR003599">
    <property type="entry name" value="Ig_sub"/>
</dbReference>
<dbReference type="InterPro" id="IPR007110">
    <property type="entry name" value="Ig-like_dom"/>
</dbReference>
<dbReference type="PANTHER" id="PTHR13817">
    <property type="entry name" value="TITIN"/>
    <property type="match status" value="1"/>
</dbReference>
<feature type="domain" description="Ig-like" evidence="4">
    <location>
        <begin position="13"/>
        <end position="99"/>
    </location>
</feature>
<dbReference type="SMART" id="SM00408">
    <property type="entry name" value="IGc2"/>
    <property type="match status" value="1"/>
</dbReference>
<dbReference type="InterPro" id="IPR003598">
    <property type="entry name" value="Ig_sub2"/>
</dbReference>
<dbReference type="PRINTS" id="PR00014">
    <property type="entry name" value="FNTYPEIII"/>
</dbReference>
<keyword evidence="3" id="KW-0812">Transmembrane</keyword>
<dbReference type="Pfam" id="PF07679">
    <property type="entry name" value="I-set"/>
    <property type="match status" value="1"/>
</dbReference>
<dbReference type="SMART" id="SM00409">
    <property type="entry name" value="IG"/>
    <property type="match status" value="1"/>
</dbReference>
<dbReference type="InterPro" id="IPR050964">
    <property type="entry name" value="Striated_Muscle_Regulatory"/>
</dbReference>
<feature type="compositionally biased region" description="Pro residues" evidence="2">
    <location>
        <begin position="904"/>
        <end position="918"/>
    </location>
</feature>
<dbReference type="CDD" id="cd00063">
    <property type="entry name" value="FN3"/>
    <property type="match status" value="6"/>
</dbReference>
<dbReference type="Pfam" id="PF13927">
    <property type="entry name" value="Ig_3"/>
    <property type="match status" value="1"/>
</dbReference>
<dbReference type="WBParaSite" id="SMUV_0000656501-mRNA-1">
    <property type="protein sequence ID" value="SMUV_0000656501-mRNA-1"/>
    <property type="gene ID" value="SMUV_0000656501"/>
</dbReference>
<dbReference type="AlphaFoldDB" id="A0A0N5API7"/>
<evidence type="ECO:0000256" key="2">
    <source>
        <dbReference type="SAM" id="MobiDB-lite"/>
    </source>
</evidence>
<dbReference type="InterPro" id="IPR013783">
    <property type="entry name" value="Ig-like_fold"/>
</dbReference>
<reference evidence="7" key="1">
    <citation type="submission" date="2016-04" db="UniProtKB">
        <authorList>
            <consortium name="WormBaseParasite"/>
        </authorList>
    </citation>
    <scope>IDENTIFICATION</scope>
</reference>
<sequence>LFFAFIGFSKSSPSFLLSPQDKLIRKGEPLLLECLISGVDPAEITWWKNSVLIPTNSVSIGRNLIGSSSLYLQHVSVNDAGIYECRADSVKLRRRAEVTVREENRLKISGLLRRDQAVYQCVAENDVGSVQASAQLIVESSVLTPMTPTDPVNLRTTKTSSRFVSLAWDQPFYTYGLLTRYQVYYKENGTQRCERIVNATENYCTVFNLQPNTRYMFRVVAVNQAGTGKSSGPLQVTTSMEQLVPGKVKNLNARAVGPETIEVNWDPPVTGMIGTEVKNYILFYVKSEEAGREREIRIMTTGTSYTLRGMLKYTQYKIRVEANGSNGSGLTSEVITVTTFSDVPSGSPLNVRAYALSTKSIKVKWDSVEVGMRNGDILGYQVKCKAKGRDSKADFFNVNRNDLFYIINGLEREMEYHIRVAAVNVNGSGPFSEAVKVVTLSENLDESHVPPSPKKLILNASVNSILVLWDSPSDSRIMIRKYQLGWGPSMPDIDKVDLDVDARNYTITGLDSGREYVVSLRAVNAQGPGYPIYESATTYSMSSKDSFSDTAASSSLRPPVQVIAETLSSTSIFVSWLDLNNLPLYDRSYTYGTWFDSLFPRLNSISLNNVTVEGLYPNTLYGCVVRVNYKGSSSFWSLTAENATFPSAPSSAPCDLTVNPLEEDPHTVVLNWQPPKYANGEIIEYIVYYTYKRERSSDEWDKLSISGDQMTCRITDLIPHTTYFFKVQARNVKGLSPLSKLKRFDPSAPLPRQFQIPSADDQMLPSAKILSNSIFIGVVGVTMLLLVILILLVIWCMKTRNTRKGTSDGYVPGMKTKADGHPDLWIDQGSAPNTKGFVLFATWFTDTGGTLTRSYHQSSSSLESRQRTPQVMSAASNRYLSSAKIDYSDHGSSYGSSQALQMQTPPPQLPNQGPPSGPPSQISDAYRTLRSNNSNPLRSFTQFASVPPPVSPSQTSPSPHGNAQVPVGRATVHRVNVNNIYQTFGSSNADEKPMLKDDVVDGHVETQTLQVFVAFVSIEKHLFQQSNSTEELNAQMENLDTMIDDLQAMQHEFSATS</sequence>
<feature type="domain" description="Fibronectin type-III" evidence="5">
    <location>
        <begin position="652"/>
        <end position="750"/>
    </location>
</feature>